<evidence type="ECO:0000256" key="1">
    <source>
        <dbReference type="ARBA" id="ARBA00004651"/>
    </source>
</evidence>
<evidence type="ECO:0000259" key="9">
    <source>
        <dbReference type="PROSITE" id="PS50850"/>
    </source>
</evidence>
<feature type="compositionally biased region" description="Polar residues" evidence="7">
    <location>
        <begin position="1"/>
        <end position="11"/>
    </location>
</feature>
<evidence type="ECO:0000313" key="10">
    <source>
        <dbReference type="EMBL" id="KRL22618.1"/>
    </source>
</evidence>
<organism evidence="10 11">
    <name type="scientific">Lentilactobacillus kisonensis DSM 19906 = JCM 15041</name>
    <dbReference type="NCBI Taxonomy" id="1423766"/>
    <lineage>
        <taxon>Bacteria</taxon>
        <taxon>Bacillati</taxon>
        <taxon>Bacillota</taxon>
        <taxon>Bacilli</taxon>
        <taxon>Lactobacillales</taxon>
        <taxon>Lactobacillaceae</taxon>
        <taxon>Lentilactobacillus</taxon>
    </lineage>
</organism>
<evidence type="ECO:0000256" key="5">
    <source>
        <dbReference type="ARBA" id="ARBA00022989"/>
    </source>
</evidence>
<reference evidence="10 11" key="1">
    <citation type="journal article" date="2015" name="Genome Announc.">
        <title>Expanding the biotechnology potential of lactobacilli through comparative genomics of 213 strains and associated genera.</title>
        <authorList>
            <person name="Sun Z."/>
            <person name="Harris H.M."/>
            <person name="McCann A."/>
            <person name="Guo C."/>
            <person name="Argimon S."/>
            <person name="Zhang W."/>
            <person name="Yang X."/>
            <person name="Jeffery I.B."/>
            <person name="Cooney J.C."/>
            <person name="Kagawa T.F."/>
            <person name="Liu W."/>
            <person name="Song Y."/>
            <person name="Salvetti E."/>
            <person name="Wrobel A."/>
            <person name="Rasinkangas P."/>
            <person name="Parkhill J."/>
            <person name="Rea M.C."/>
            <person name="O'Sullivan O."/>
            <person name="Ritari J."/>
            <person name="Douillard F.P."/>
            <person name="Paul Ross R."/>
            <person name="Yang R."/>
            <person name="Briner A.E."/>
            <person name="Felis G.E."/>
            <person name="de Vos W.M."/>
            <person name="Barrangou R."/>
            <person name="Klaenhammer T.R."/>
            <person name="Caufield P.W."/>
            <person name="Cui Y."/>
            <person name="Zhang H."/>
            <person name="O'Toole P.W."/>
        </authorList>
    </citation>
    <scope>NUCLEOTIDE SEQUENCE [LARGE SCALE GENOMIC DNA]</scope>
    <source>
        <strain evidence="10 11">DSM 19906</strain>
    </source>
</reference>
<dbReference type="GO" id="GO:0022857">
    <property type="term" value="F:transmembrane transporter activity"/>
    <property type="evidence" value="ECO:0007669"/>
    <property type="project" value="InterPro"/>
</dbReference>
<evidence type="ECO:0000256" key="6">
    <source>
        <dbReference type="ARBA" id="ARBA00023136"/>
    </source>
</evidence>
<evidence type="ECO:0000256" key="4">
    <source>
        <dbReference type="ARBA" id="ARBA00022692"/>
    </source>
</evidence>
<keyword evidence="2" id="KW-0813">Transport</keyword>
<proteinExistence type="predicted"/>
<feature type="transmembrane region" description="Helical" evidence="8">
    <location>
        <begin position="96"/>
        <end position="113"/>
    </location>
</feature>
<evidence type="ECO:0000256" key="2">
    <source>
        <dbReference type="ARBA" id="ARBA00022448"/>
    </source>
</evidence>
<feature type="transmembrane region" description="Helical" evidence="8">
    <location>
        <begin position="68"/>
        <end position="87"/>
    </location>
</feature>
<keyword evidence="6 8" id="KW-0472">Membrane</keyword>
<feature type="transmembrane region" description="Helical" evidence="8">
    <location>
        <begin position="266"/>
        <end position="284"/>
    </location>
</feature>
<keyword evidence="11" id="KW-1185">Reference proteome</keyword>
<keyword evidence="3" id="KW-1003">Cell membrane</keyword>
<name>A0A0R1NYF1_9LACO</name>
<feature type="transmembrane region" description="Helical" evidence="8">
    <location>
        <begin position="186"/>
        <end position="203"/>
    </location>
</feature>
<dbReference type="Proteomes" id="UP000051439">
    <property type="component" value="Unassembled WGS sequence"/>
</dbReference>
<dbReference type="InterPro" id="IPR036259">
    <property type="entry name" value="MFS_trans_sf"/>
</dbReference>
<dbReference type="PATRIC" id="fig|1423766.4.peg.2299"/>
<dbReference type="Pfam" id="PF07690">
    <property type="entry name" value="MFS_1"/>
    <property type="match status" value="1"/>
</dbReference>
<feature type="transmembrane region" description="Helical" evidence="8">
    <location>
        <begin position="125"/>
        <end position="145"/>
    </location>
</feature>
<feature type="domain" description="Major facilitator superfamily (MFS) profile" evidence="9">
    <location>
        <begin position="29"/>
        <end position="407"/>
    </location>
</feature>
<dbReference type="AlphaFoldDB" id="A0A0R1NYF1"/>
<dbReference type="InterPro" id="IPR050189">
    <property type="entry name" value="MFS_Efflux_Transporters"/>
</dbReference>
<gene>
    <name evidence="10" type="ORF">FC98_GL002217</name>
</gene>
<comment type="subcellular location">
    <subcellularLocation>
        <location evidence="1">Cell membrane</location>
        <topology evidence="1">Multi-pass membrane protein</topology>
    </subcellularLocation>
</comment>
<dbReference type="GO" id="GO:0005886">
    <property type="term" value="C:plasma membrane"/>
    <property type="evidence" value="ECO:0007669"/>
    <property type="project" value="UniProtKB-SubCell"/>
</dbReference>
<keyword evidence="5 8" id="KW-1133">Transmembrane helix</keyword>
<feature type="region of interest" description="Disordered" evidence="7">
    <location>
        <begin position="1"/>
        <end position="21"/>
    </location>
</feature>
<dbReference type="PANTHER" id="PTHR43124:SF3">
    <property type="entry name" value="CHLORAMPHENICOL EFFLUX PUMP RV0191"/>
    <property type="match status" value="1"/>
</dbReference>
<evidence type="ECO:0000256" key="7">
    <source>
        <dbReference type="SAM" id="MobiDB-lite"/>
    </source>
</evidence>
<feature type="transmembrane region" description="Helical" evidence="8">
    <location>
        <begin position="157"/>
        <end position="180"/>
    </location>
</feature>
<dbReference type="InterPro" id="IPR020846">
    <property type="entry name" value="MFS_dom"/>
</dbReference>
<feature type="transmembrane region" description="Helical" evidence="8">
    <location>
        <begin position="291"/>
        <end position="310"/>
    </location>
</feature>
<dbReference type="SUPFAM" id="SSF103473">
    <property type="entry name" value="MFS general substrate transporter"/>
    <property type="match status" value="1"/>
</dbReference>
<comment type="caution">
    <text evidence="10">The sequence shown here is derived from an EMBL/GenBank/DDBJ whole genome shotgun (WGS) entry which is preliminary data.</text>
</comment>
<evidence type="ECO:0000313" key="11">
    <source>
        <dbReference type="Proteomes" id="UP000051439"/>
    </source>
</evidence>
<feature type="transmembrane region" description="Helical" evidence="8">
    <location>
        <begin position="348"/>
        <end position="370"/>
    </location>
</feature>
<dbReference type="EMBL" id="AZEB01000005">
    <property type="protein sequence ID" value="KRL22618.1"/>
    <property type="molecule type" value="Genomic_DNA"/>
</dbReference>
<evidence type="ECO:0000256" key="3">
    <source>
        <dbReference type="ARBA" id="ARBA00022475"/>
    </source>
</evidence>
<dbReference type="PANTHER" id="PTHR43124">
    <property type="entry name" value="PURINE EFFLUX PUMP PBUE"/>
    <property type="match status" value="1"/>
</dbReference>
<accession>A0A0R1NYF1</accession>
<dbReference type="PROSITE" id="PS50850">
    <property type="entry name" value="MFS"/>
    <property type="match status" value="1"/>
</dbReference>
<feature type="transmembrane region" description="Helical" evidence="8">
    <location>
        <begin position="316"/>
        <end position="336"/>
    </location>
</feature>
<dbReference type="InterPro" id="IPR011701">
    <property type="entry name" value="MFS"/>
</dbReference>
<keyword evidence="4 8" id="KW-0812">Transmembrane</keyword>
<evidence type="ECO:0000256" key="8">
    <source>
        <dbReference type="SAM" id="Phobius"/>
    </source>
</evidence>
<sequence length="420" mass="44656">MKTVTVNSFTNRDSHQKGRQAMRNKNSFMSKLAVLSVSLVLTSAGSINGALPLIESGLKISNTEMELLSTAPALSVVIFVLLSAVLADHIGIKKTIALGLLLVGVAGGAPMLLQDYSVILASRFLLGAGFGLINSLAVSIINVLFDSEPNTKATLQGFRGSVENVGNATLTIIAGVLLAMNWHMSFAIYLIAFPILVLFWIFAPEVNTEPKTGESAETESQFNLSPTVWIMAIFALLLVMMFTALSVRFSSMAVAIKGENYNASNILAAMPIIGIVTGSFFGLLNKWTGKGCLYIGIGLLIIANLLVGFSGDNFTMLLFGYVISGIPGSLIFPFIYNSLSLYVSKKSMAFATSLILIGCNLGNFLSPFGMKVAQAVSGTTGLGAPFPVFSVVLIGIAIVFYFQDRMMAKKAAVSEHVSAK</sequence>
<protein>
    <submittedName>
        <fullName evidence="10">Transporter, major facilitator family protein</fullName>
    </submittedName>
</protein>
<dbReference type="Gene3D" id="1.20.1250.20">
    <property type="entry name" value="MFS general substrate transporter like domains"/>
    <property type="match status" value="2"/>
</dbReference>
<feature type="transmembrane region" description="Helical" evidence="8">
    <location>
        <begin position="224"/>
        <end position="246"/>
    </location>
</feature>
<feature type="transmembrane region" description="Helical" evidence="8">
    <location>
        <begin position="382"/>
        <end position="402"/>
    </location>
</feature>